<dbReference type="InterPro" id="IPR036259">
    <property type="entry name" value="MFS_trans_sf"/>
</dbReference>
<feature type="transmembrane region" description="Helical" evidence="7">
    <location>
        <begin position="258"/>
        <end position="277"/>
    </location>
</feature>
<evidence type="ECO:0000313" key="8">
    <source>
        <dbReference type="EMBL" id="MCF6139526.1"/>
    </source>
</evidence>
<feature type="transmembrane region" description="Helical" evidence="7">
    <location>
        <begin position="223"/>
        <end position="246"/>
    </location>
</feature>
<keyword evidence="3" id="KW-1003">Cell membrane</keyword>
<dbReference type="SUPFAM" id="SSF103473">
    <property type="entry name" value="MFS general substrate transporter"/>
    <property type="match status" value="1"/>
</dbReference>
<gene>
    <name evidence="8" type="ORF">L2716_17560</name>
</gene>
<keyword evidence="9" id="KW-1185">Reference proteome</keyword>
<evidence type="ECO:0000313" key="9">
    <source>
        <dbReference type="Proteomes" id="UP001649381"/>
    </source>
</evidence>
<keyword evidence="5 7" id="KW-1133">Transmembrane helix</keyword>
<feature type="transmembrane region" description="Helical" evidence="7">
    <location>
        <begin position="310"/>
        <end position="335"/>
    </location>
</feature>
<name>A0ABS9H602_9BACL</name>
<dbReference type="EMBL" id="JAKIJS010000005">
    <property type="protein sequence ID" value="MCF6139526.1"/>
    <property type="molecule type" value="Genomic_DNA"/>
</dbReference>
<dbReference type="CDD" id="cd06173">
    <property type="entry name" value="MFS_MefA_like"/>
    <property type="match status" value="1"/>
</dbReference>
<comment type="subcellular location">
    <subcellularLocation>
        <location evidence="1">Cell membrane</location>
        <topology evidence="1">Multi-pass membrane protein</topology>
    </subcellularLocation>
</comment>
<evidence type="ECO:0000256" key="5">
    <source>
        <dbReference type="ARBA" id="ARBA00022989"/>
    </source>
</evidence>
<dbReference type="RefSeq" id="WP_236338793.1">
    <property type="nucleotide sequence ID" value="NZ_JAKIJS010000005.1"/>
</dbReference>
<comment type="caution">
    <text evidence="8">The sequence shown here is derived from an EMBL/GenBank/DDBJ whole genome shotgun (WGS) entry which is preliminary data.</text>
</comment>
<evidence type="ECO:0000256" key="3">
    <source>
        <dbReference type="ARBA" id="ARBA00022475"/>
    </source>
</evidence>
<dbReference type="Gene3D" id="1.20.1250.20">
    <property type="entry name" value="MFS general substrate transporter like domains"/>
    <property type="match status" value="2"/>
</dbReference>
<keyword evidence="2" id="KW-0813">Transport</keyword>
<evidence type="ECO:0000256" key="7">
    <source>
        <dbReference type="SAM" id="Phobius"/>
    </source>
</evidence>
<evidence type="ECO:0000256" key="1">
    <source>
        <dbReference type="ARBA" id="ARBA00004651"/>
    </source>
</evidence>
<feature type="transmembrane region" description="Helical" evidence="7">
    <location>
        <begin position="375"/>
        <end position="397"/>
    </location>
</feature>
<evidence type="ECO:0000256" key="6">
    <source>
        <dbReference type="ARBA" id="ARBA00023136"/>
    </source>
</evidence>
<evidence type="ECO:0000256" key="2">
    <source>
        <dbReference type="ARBA" id="ARBA00022448"/>
    </source>
</evidence>
<organism evidence="8 9">
    <name type="scientific">Pseudalkalibacillus berkeleyi</name>
    <dbReference type="NCBI Taxonomy" id="1069813"/>
    <lineage>
        <taxon>Bacteria</taxon>
        <taxon>Bacillati</taxon>
        <taxon>Bacillota</taxon>
        <taxon>Bacilli</taxon>
        <taxon>Bacillales</taxon>
        <taxon>Fictibacillaceae</taxon>
        <taxon>Pseudalkalibacillus</taxon>
    </lineage>
</organism>
<keyword evidence="6 7" id="KW-0472">Membrane</keyword>
<feature type="transmembrane region" description="Helical" evidence="7">
    <location>
        <begin position="43"/>
        <end position="67"/>
    </location>
</feature>
<dbReference type="InterPro" id="IPR011701">
    <property type="entry name" value="MFS"/>
</dbReference>
<feature type="transmembrane region" description="Helical" evidence="7">
    <location>
        <begin position="168"/>
        <end position="189"/>
    </location>
</feature>
<feature type="transmembrane region" description="Helical" evidence="7">
    <location>
        <begin position="99"/>
        <end position="124"/>
    </location>
</feature>
<dbReference type="Pfam" id="PF07690">
    <property type="entry name" value="MFS_1"/>
    <property type="match status" value="1"/>
</dbReference>
<proteinExistence type="predicted"/>
<evidence type="ECO:0000256" key="4">
    <source>
        <dbReference type="ARBA" id="ARBA00022692"/>
    </source>
</evidence>
<reference evidence="8 9" key="1">
    <citation type="submission" date="2022-01" db="EMBL/GenBank/DDBJ databases">
        <title>Alkalihalobacillus sp. EGI L200015, a novel bacterium isolated from a salt lake sediment.</title>
        <authorList>
            <person name="Gao L."/>
            <person name="Fang B.-Z."/>
            <person name="Li W.-J."/>
        </authorList>
    </citation>
    <scope>NUCLEOTIDE SEQUENCE [LARGE SCALE GENOMIC DNA]</scope>
    <source>
        <strain evidence="8 9">KCTC 12718</strain>
    </source>
</reference>
<feature type="transmembrane region" description="Helical" evidence="7">
    <location>
        <begin position="14"/>
        <end position="37"/>
    </location>
</feature>
<feature type="transmembrane region" description="Helical" evidence="7">
    <location>
        <begin position="284"/>
        <end position="304"/>
    </location>
</feature>
<dbReference type="PANTHER" id="PTHR43266:SF10">
    <property type="entry name" value="BACILYSIN EXPORTER BACE-RELATED"/>
    <property type="match status" value="1"/>
</dbReference>
<dbReference type="Proteomes" id="UP001649381">
    <property type="component" value="Unassembled WGS sequence"/>
</dbReference>
<sequence length="414" mass="45186">MFKLVKTNQKFRRLAAALFVSEVGSWFSYMLLIVLTYSSTKSLLTTMGVTGSLSIGSLIGGAVAGVFIENKRPVKVIVTTNIVSAIGICSLYFLPNYLWIYFIAAFFLALVSSFRNPAFNKFIVDIVDKENLMDANATFQTTRELVKIIGPGLAATVLAVLPESEKNLGFVIDAVTYVIASTFLMGVLFKNIEGTKISVEKNKNTQTFWQRWVEGLAPAKSPVIISILMMYVFIMFGIAGVDVTFTAHVNTSGYEAEFVGYILGALSCGMILTSIFGSKYIKKLSLHVQLGGATAGLGLFYMGIGLSGSLYFMMVSAFFLGIFNSTFNISASTFWQTAIPYDQLGRFFSVITSFLSTITLIGMGLNGFIGTISSASFVILICGIMILFSGVISLFVIMRLSEEDQVEVLEEKVN</sequence>
<keyword evidence="4 7" id="KW-0812">Transmembrane</keyword>
<feature type="transmembrane region" description="Helical" evidence="7">
    <location>
        <begin position="347"/>
        <end position="369"/>
    </location>
</feature>
<accession>A0ABS9H602</accession>
<dbReference type="PANTHER" id="PTHR43266">
    <property type="entry name" value="MACROLIDE-EFFLUX PROTEIN"/>
    <property type="match status" value="1"/>
</dbReference>
<protein>
    <submittedName>
        <fullName evidence="8">MFS transporter</fullName>
    </submittedName>
</protein>